<feature type="transmembrane region" description="Helical" evidence="6">
    <location>
        <begin position="396"/>
        <end position="414"/>
    </location>
</feature>
<dbReference type="PANTHER" id="PTHR42826">
    <property type="entry name" value="DICARBOXYLATE TRANSPORTER 2.1, CHLOROPLASTIC"/>
    <property type="match status" value="1"/>
</dbReference>
<proteinExistence type="inferred from homology"/>
<evidence type="ECO:0000313" key="7">
    <source>
        <dbReference type="EMBL" id="UUX34712.1"/>
    </source>
</evidence>
<keyword evidence="4 6" id="KW-1133">Transmembrane helix</keyword>
<accession>A0ABY5P7K3</accession>
<evidence type="ECO:0000256" key="2">
    <source>
        <dbReference type="ARBA" id="ARBA00007349"/>
    </source>
</evidence>
<evidence type="ECO:0000256" key="4">
    <source>
        <dbReference type="ARBA" id="ARBA00022989"/>
    </source>
</evidence>
<keyword evidence="3 6" id="KW-0812">Transmembrane</keyword>
<dbReference type="Proteomes" id="UP001315967">
    <property type="component" value="Chromosome"/>
</dbReference>
<sequence length="469" mass="50745">MTLNKKNIILSIISVLVGIAIAMVPAPAPMGETGMITLGILIAGVLLMLFNVLDEYVAFLFVVAFWAIFQVTDFGIIFSVFSSTTTWLLIGALGIGAAASSSGLMRRLALYLMRIFPTTFVGQSTALLVSGILIGPFIPSTTAKAAIVGPVARSVSEAMGYEPGSRGAGGIFASFYTGYISTAPAFLSASFASYAIVGLLPDDIAARYTWMGWFISALPWAIVFTILAYFSIILLYKPKNEVEISSDYVENELAEMGGWSFNEKLVATVLVVCLAFWMTETVHGIHASMIALIGCAIVLGAGVVTRKQFRSEIAWDQVVFIGCMLGIGYVFPAVGINDWIIATFGEMIVPLMSNHVLFLVVFMIFVLIIRFVIVSWTAAFTLLTVLLAPFVDAAGINLWIIPFVTFVISNTWFVKYNSSPYVVSLTAAGGDGVMVTHNQMVKYSVLHTIATMIAVLAAVPFWRMMGLLY</sequence>
<name>A0ABY5P7K3_9LACT</name>
<feature type="transmembrane region" description="Helical" evidence="6">
    <location>
        <begin position="7"/>
        <end position="28"/>
    </location>
</feature>
<evidence type="ECO:0000256" key="1">
    <source>
        <dbReference type="ARBA" id="ARBA00004141"/>
    </source>
</evidence>
<feature type="transmembrane region" description="Helical" evidence="6">
    <location>
        <begin position="87"/>
        <end position="105"/>
    </location>
</feature>
<feature type="transmembrane region" description="Helical" evidence="6">
    <location>
        <begin position="217"/>
        <end position="236"/>
    </location>
</feature>
<evidence type="ECO:0000256" key="6">
    <source>
        <dbReference type="SAM" id="Phobius"/>
    </source>
</evidence>
<keyword evidence="8" id="KW-1185">Reference proteome</keyword>
<evidence type="ECO:0000256" key="5">
    <source>
        <dbReference type="ARBA" id="ARBA00023136"/>
    </source>
</evidence>
<comment type="subcellular location">
    <subcellularLocation>
        <location evidence="1">Membrane</location>
        <topology evidence="1">Multi-pass membrane protein</topology>
    </subcellularLocation>
</comment>
<dbReference type="InterPro" id="IPR001898">
    <property type="entry name" value="SLC13A/DASS"/>
</dbReference>
<feature type="transmembrane region" description="Helical" evidence="6">
    <location>
        <begin position="443"/>
        <end position="462"/>
    </location>
</feature>
<reference evidence="7 8" key="1">
    <citation type="submission" date="2022-08" db="EMBL/GenBank/DDBJ databases">
        <title>Aerococcaceae sp. nov isolated from spoiled eye mask.</title>
        <authorList>
            <person name="Zhou G."/>
            <person name="Xie X.-B."/>
            <person name="Shi Q.-S."/>
            <person name="Wang Y.-S."/>
            <person name="Wen X."/>
            <person name="Peng H."/>
            <person name="Yang X.-J."/>
            <person name="Tao H.-B."/>
            <person name="Huang X.-M."/>
        </authorList>
    </citation>
    <scope>NUCLEOTIDE SEQUENCE [LARGE SCALE GENOMIC DNA]</scope>
    <source>
        <strain evidence="8">DM20194951</strain>
    </source>
</reference>
<dbReference type="InterPro" id="IPR030676">
    <property type="entry name" value="CitT-rel"/>
</dbReference>
<feature type="transmembrane region" description="Helical" evidence="6">
    <location>
        <begin position="285"/>
        <end position="305"/>
    </location>
</feature>
<protein>
    <submittedName>
        <fullName evidence="7">Anion permease</fullName>
    </submittedName>
</protein>
<feature type="transmembrane region" description="Helical" evidence="6">
    <location>
        <begin position="60"/>
        <end position="81"/>
    </location>
</feature>
<feature type="transmembrane region" description="Helical" evidence="6">
    <location>
        <begin position="176"/>
        <end position="197"/>
    </location>
</feature>
<evidence type="ECO:0000313" key="8">
    <source>
        <dbReference type="Proteomes" id="UP001315967"/>
    </source>
</evidence>
<evidence type="ECO:0000256" key="3">
    <source>
        <dbReference type="ARBA" id="ARBA00022692"/>
    </source>
</evidence>
<feature type="transmembrane region" description="Helical" evidence="6">
    <location>
        <begin position="356"/>
        <end position="389"/>
    </location>
</feature>
<keyword evidence="5 6" id="KW-0472">Membrane</keyword>
<gene>
    <name evidence="7" type="ORF">NRE15_03410</name>
</gene>
<feature type="transmembrane region" description="Helical" evidence="6">
    <location>
        <begin position="317"/>
        <end position="336"/>
    </location>
</feature>
<dbReference type="Pfam" id="PF00939">
    <property type="entry name" value="Na_sulph_symp"/>
    <property type="match status" value="1"/>
</dbReference>
<comment type="similarity">
    <text evidence="2">Belongs to the SLC13A/DASS transporter (TC 2.A.47) family. DIT1 subfamily.</text>
</comment>
<dbReference type="EMBL" id="CP102453">
    <property type="protein sequence ID" value="UUX34712.1"/>
    <property type="molecule type" value="Genomic_DNA"/>
</dbReference>
<dbReference type="RefSeq" id="WP_313794213.1">
    <property type="nucleotide sequence ID" value="NZ_CP102453.1"/>
</dbReference>
<organism evidence="7 8">
    <name type="scientific">Fundicoccus culcitae</name>
    <dbReference type="NCBI Taxonomy" id="2969821"/>
    <lineage>
        <taxon>Bacteria</taxon>
        <taxon>Bacillati</taxon>
        <taxon>Bacillota</taxon>
        <taxon>Bacilli</taxon>
        <taxon>Lactobacillales</taxon>
        <taxon>Aerococcaceae</taxon>
        <taxon>Fundicoccus</taxon>
    </lineage>
</organism>
<feature type="transmembrane region" description="Helical" evidence="6">
    <location>
        <begin position="34"/>
        <end position="53"/>
    </location>
</feature>